<evidence type="ECO:0000313" key="1">
    <source>
        <dbReference type="EMBL" id="SNX70234.1"/>
    </source>
</evidence>
<sequence length="235" mass="24548">MRALTGRDEMAFHDTAAVGPHGRLLALASAVGPEVAGDPALPEWEARLLALRSHLFGRRIEAEATCPDCGAGIALIFSADDLPRGASVPSGDEGPIRLSHLLALEASGVAGEAALRRLLGLLLGDEDQAAARLSGPTRAATLLALEMRAAGLGLEIGTACTDCGAPMVLPFDVAAFLDAEMRARADRLLDEVHRLASCYHWSEAEILSLPVARRQSYLRRILAAEVMGAAKGGAG</sequence>
<dbReference type="EMBL" id="OAOQ01000005">
    <property type="protein sequence ID" value="SNX70234.1"/>
    <property type="molecule type" value="Genomic_DNA"/>
</dbReference>
<reference evidence="2" key="1">
    <citation type="submission" date="2017-08" db="EMBL/GenBank/DDBJ databases">
        <authorList>
            <person name="Varghese N."/>
            <person name="Submissions S."/>
        </authorList>
    </citation>
    <scope>NUCLEOTIDE SEQUENCE [LARGE SCALE GENOMIC DNA]</scope>
    <source>
        <strain evidence="2">JA234</strain>
    </source>
</reference>
<keyword evidence="2" id="KW-1185">Reference proteome</keyword>
<dbReference type="OrthoDB" id="283948at2"/>
<gene>
    <name evidence="1" type="ORF">SAMN05878503_105143</name>
</gene>
<protein>
    <recommendedName>
        <fullName evidence="3">Phage baseplate protein</fullName>
    </recommendedName>
</protein>
<evidence type="ECO:0008006" key="3">
    <source>
        <dbReference type="Google" id="ProtNLM"/>
    </source>
</evidence>
<dbReference type="AlphaFoldDB" id="A0A285CRW9"/>
<evidence type="ECO:0000313" key="2">
    <source>
        <dbReference type="Proteomes" id="UP000219467"/>
    </source>
</evidence>
<dbReference type="Proteomes" id="UP000219467">
    <property type="component" value="Unassembled WGS sequence"/>
</dbReference>
<accession>A0A285CRW9</accession>
<name>A0A285CRW9_9RHOB</name>
<dbReference type="RefSeq" id="WP_097030226.1">
    <property type="nucleotide sequence ID" value="NZ_OAOQ01000005.1"/>
</dbReference>
<organism evidence="1 2">
    <name type="scientific">Cereibacter ovatus</name>
    <dbReference type="NCBI Taxonomy" id="439529"/>
    <lineage>
        <taxon>Bacteria</taxon>
        <taxon>Pseudomonadati</taxon>
        <taxon>Pseudomonadota</taxon>
        <taxon>Alphaproteobacteria</taxon>
        <taxon>Rhodobacterales</taxon>
        <taxon>Paracoccaceae</taxon>
        <taxon>Cereibacter</taxon>
    </lineage>
</organism>
<proteinExistence type="predicted"/>